<dbReference type="PROSITE" id="PS51257">
    <property type="entry name" value="PROKAR_LIPOPROTEIN"/>
    <property type="match status" value="1"/>
</dbReference>
<reference evidence="4 6" key="1">
    <citation type="submission" date="2015-07" db="EMBL/GenBank/DDBJ databases">
        <title>Draft Genome Sequence of Streptomyces antibioticus, IMRU 3720 reveals insights in the evolution of actinomycin biosynthetic gene clusters in Streptomyces.</title>
        <authorList>
            <person name="Crnovcic I."/>
            <person name="Ruckert C."/>
            <person name="Kalinowksi J."/>
            <person name="Keller U."/>
        </authorList>
    </citation>
    <scope>NUCLEOTIDE SEQUENCE [LARGE SCALE GENOMIC DNA]</scope>
    <source>
        <strain evidence="4 6">DSM 41481</strain>
    </source>
</reference>
<dbReference type="Pfam" id="PF04203">
    <property type="entry name" value="Sortase"/>
    <property type="match status" value="1"/>
</dbReference>
<evidence type="ECO:0000256" key="2">
    <source>
        <dbReference type="SAM" id="MobiDB-lite"/>
    </source>
</evidence>
<name>A0AAE7CMS3_STRAT</name>
<gene>
    <name evidence="4" type="ORF">AFM16_27685</name>
    <name evidence="5" type="ORF">HCX60_28180</name>
</gene>
<dbReference type="InterPro" id="IPR005754">
    <property type="entry name" value="Sortase"/>
</dbReference>
<keyword evidence="6" id="KW-1185">Reference proteome</keyword>
<dbReference type="Gene3D" id="2.40.260.10">
    <property type="entry name" value="Sortase"/>
    <property type="match status" value="1"/>
</dbReference>
<evidence type="ECO:0000256" key="3">
    <source>
        <dbReference type="SAM" id="SignalP"/>
    </source>
</evidence>
<sequence>MSPLSRRALAATALTALLTTGCAGNGPASTHGPASSHGPASPHGPAATTARDAPPLARSEPVRLRIPAVDVDTPVVRLGLAADGTVEVPPVEADDRAGWYRHSPTPGRTGPSVFLGHVTVGPYGDGVFRRLDRLRRGDAIEARLENGTTARFAVTEVRTVDKARFPTKDVYGNVDRPELRLITCGGPRTGDGYRDNVIVFAALDQPGGTAPDNSAGER</sequence>
<keyword evidence="1" id="KW-0378">Hydrolase</keyword>
<proteinExistence type="predicted"/>
<dbReference type="Proteomes" id="UP000190306">
    <property type="component" value="Chromosome"/>
</dbReference>
<dbReference type="EMBL" id="CP050692">
    <property type="protein sequence ID" value="QIT46925.1"/>
    <property type="molecule type" value="Genomic_DNA"/>
</dbReference>
<accession>A0AAE7CMS3</accession>
<dbReference type="RefSeq" id="WP_030796959.1">
    <property type="nucleotide sequence ID" value="NZ_CM007717.1"/>
</dbReference>
<feature type="chain" id="PRO_5041995568" evidence="3">
    <location>
        <begin position="24"/>
        <end position="218"/>
    </location>
</feature>
<evidence type="ECO:0000313" key="6">
    <source>
        <dbReference type="Proteomes" id="UP000190306"/>
    </source>
</evidence>
<dbReference type="Proteomes" id="UP000502504">
    <property type="component" value="Chromosome"/>
</dbReference>
<dbReference type="InterPro" id="IPR023365">
    <property type="entry name" value="Sortase_dom-sf"/>
</dbReference>
<protein>
    <submittedName>
        <fullName evidence="5">Class F sortase</fullName>
    </submittedName>
    <submittedName>
        <fullName evidence="4">Peptidase C60 sortase A and B</fullName>
    </submittedName>
</protein>
<dbReference type="EMBL" id="LHQL01000013">
    <property type="protein sequence ID" value="OOQ48788.1"/>
    <property type="molecule type" value="Genomic_DNA"/>
</dbReference>
<dbReference type="InterPro" id="IPR042001">
    <property type="entry name" value="Sortase_F"/>
</dbReference>
<organism evidence="5 7">
    <name type="scientific">Streptomyces antibioticus</name>
    <dbReference type="NCBI Taxonomy" id="1890"/>
    <lineage>
        <taxon>Bacteria</taxon>
        <taxon>Bacillati</taxon>
        <taxon>Actinomycetota</taxon>
        <taxon>Actinomycetes</taxon>
        <taxon>Kitasatosporales</taxon>
        <taxon>Streptomycetaceae</taxon>
        <taxon>Streptomyces</taxon>
    </lineage>
</organism>
<evidence type="ECO:0000313" key="4">
    <source>
        <dbReference type="EMBL" id="OOQ48788.1"/>
    </source>
</evidence>
<evidence type="ECO:0000313" key="5">
    <source>
        <dbReference type="EMBL" id="QIT46925.1"/>
    </source>
</evidence>
<reference evidence="5 7" key="2">
    <citation type="submission" date="2020-03" db="EMBL/GenBank/DDBJ databases">
        <title>Is there a link between lipid content and antibiotic production in Streptomyces?</title>
        <authorList>
            <person name="David M."/>
            <person name="Lejeune C."/>
            <person name="Abreu S."/>
            <person name="Thibessard A."/>
            <person name="Leblond P."/>
            <person name="Chaminade P."/>
            <person name="Virolle M.-J."/>
        </authorList>
    </citation>
    <scope>NUCLEOTIDE SEQUENCE [LARGE SCALE GENOMIC DNA]</scope>
    <source>
        <strain evidence="5 7">DSM 41481</strain>
    </source>
</reference>
<dbReference type="CDD" id="cd05829">
    <property type="entry name" value="Sortase_F"/>
    <property type="match status" value="1"/>
</dbReference>
<dbReference type="SUPFAM" id="SSF63817">
    <property type="entry name" value="Sortase"/>
    <property type="match status" value="1"/>
</dbReference>
<dbReference type="GO" id="GO:0016787">
    <property type="term" value="F:hydrolase activity"/>
    <property type="evidence" value="ECO:0007669"/>
    <property type="project" value="UniProtKB-KW"/>
</dbReference>
<evidence type="ECO:0000313" key="7">
    <source>
        <dbReference type="Proteomes" id="UP000502504"/>
    </source>
</evidence>
<feature type="signal peptide" evidence="3">
    <location>
        <begin position="1"/>
        <end position="23"/>
    </location>
</feature>
<dbReference type="NCBIfam" id="NF033748">
    <property type="entry name" value="class_F_sortase"/>
    <property type="match status" value="1"/>
</dbReference>
<keyword evidence="3" id="KW-0732">Signal</keyword>
<dbReference type="AlphaFoldDB" id="A0AAE7CMS3"/>
<evidence type="ECO:0000256" key="1">
    <source>
        <dbReference type="ARBA" id="ARBA00022801"/>
    </source>
</evidence>
<feature type="region of interest" description="Disordered" evidence="2">
    <location>
        <begin position="25"/>
        <end position="61"/>
    </location>
</feature>